<dbReference type="RefSeq" id="WP_310891369.1">
    <property type="nucleotide sequence ID" value="NZ_BAAAGR010000001.1"/>
</dbReference>
<organism evidence="1 2">
    <name type="scientific">Microbacterium aurantiacum</name>
    <dbReference type="NCBI Taxonomy" id="162393"/>
    <lineage>
        <taxon>Bacteria</taxon>
        <taxon>Bacillati</taxon>
        <taxon>Actinomycetota</taxon>
        <taxon>Actinomycetes</taxon>
        <taxon>Micrococcales</taxon>
        <taxon>Microbacteriaceae</taxon>
        <taxon>Microbacterium</taxon>
    </lineage>
</organism>
<dbReference type="AlphaFoldDB" id="A0AAJ2LZT2"/>
<evidence type="ECO:0000313" key="2">
    <source>
        <dbReference type="Proteomes" id="UP001183582"/>
    </source>
</evidence>
<dbReference type="GeneID" id="301458279"/>
<protein>
    <submittedName>
        <fullName evidence="1">Uncharacterized protein</fullName>
    </submittedName>
</protein>
<dbReference type="InterPro" id="IPR045773">
    <property type="entry name" value="DUF6226"/>
</dbReference>
<dbReference type="EMBL" id="JAHWXH010000001">
    <property type="protein sequence ID" value="MDS0245664.1"/>
    <property type="molecule type" value="Genomic_DNA"/>
</dbReference>
<name>A0AAJ2LZT2_9MICO</name>
<dbReference type="Proteomes" id="UP001183582">
    <property type="component" value="Unassembled WGS sequence"/>
</dbReference>
<dbReference type="Pfam" id="PF19736">
    <property type="entry name" value="DUF6226"/>
    <property type="match status" value="1"/>
</dbReference>
<evidence type="ECO:0000313" key="1">
    <source>
        <dbReference type="EMBL" id="MDS0245664.1"/>
    </source>
</evidence>
<gene>
    <name evidence="1" type="ORF">KZC50_08575</name>
</gene>
<comment type="caution">
    <text evidence="1">The sequence shown here is derived from an EMBL/GenBank/DDBJ whole genome shotgun (WGS) entry which is preliminary data.</text>
</comment>
<proteinExistence type="predicted"/>
<accession>A0AAJ2LZT2</accession>
<reference evidence="1 2" key="1">
    <citation type="submission" date="2021-06" db="EMBL/GenBank/DDBJ databases">
        <title>Genome-based taxonomic framework of Microbacterium strains isolated from marine environment, the description of four new species and reclassification of four preexisting species.</title>
        <authorList>
            <person name="Lee S.D."/>
            <person name="Kim S.-M."/>
            <person name="Byeon Y.-S."/>
            <person name="Yang H.L."/>
            <person name="Kim I.S."/>
        </authorList>
    </citation>
    <scope>NUCLEOTIDE SEQUENCE [LARGE SCALE GENOMIC DNA]</scope>
    <source>
        <strain evidence="1 2">KACC 20514</strain>
    </source>
</reference>
<sequence length="370" mass="40614">MAEPAELFPGTVRSLPDAVSAASFSWPGSAPVPVRFVEGFEEFVAYARREGEDPAGLSADIARLWEFLTGRTEVVETPALWASAARFAGNVLAVAHPAATWRVTPELEVGTSTRSVPVAGLVRIMVEHPEHRQPFLEMMASWPQADEDDREMAALSRDTHAPTLRFPLVAFERPAFPDQEYRDSGGRIIDYGNRWEGGQPPEETYSRLSHPERFAPLMMDAESLVAYLQASYVVEVDRQSADGEVRFTLRPSSGATMTITATKESVQVRAGALFRASAPECACDACDESADTAADHLEEVVLAIPAGGLREVFPVGRRRWQHVQLLRREGAGSSGGPPDPHLSASELEHAVDTLRGLDRGWWPAWTLREN</sequence>